<evidence type="ECO:0000256" key="6">
    <source>
        <dbReference type="ARBA" id="ARBA00037281"/>
    </source>
</evidence>
<evidence type="ECO:0000256" key="10">
    <source>
        <dbReference type="SAM" id="MobiDB-lite"/>
    </source>
</evidence>
<feature type="compositionally biased region" description="Pro residues" evidence="10">
    <location>
        <begin position="303"/>
        <end position="314"/>
    </location>
</feature>
<comment type="subcellular location">
    <subcellularLocation>
        <location evidence="1">Cell membrane</location>
    </subcellularLocation>
</comment>
<name>A0AAX2SE93_KOCRH</name>
<dbReference type="InterPro" id="IPR001173">
    <property type="entry name" value="Glyco_trans_2-like"/>
</dbReference>
<keyword evidence="5" id="KW-0472">Membrane</keyword>
<proteinExistence type="inferred from homology"/>
<dbReference type="SUPFAM" id="SSF53448">
    <property type="entry name" value="Nucleotide-diphospho-sugar transferases"/>
    <property type="match status" value="1"/>
</dbReference>
<evidence type="ECO:0000256" key="7">
    <source>
        <dbReference type="ARBA" id="ARBA00037904"/>
    </source>
</evidence>
<evidence type="ECO:0000256" key="5">
    <source>
        <dbReference type="ARBA" id="ARBA00023136"/>
    </source>
</evidence>
<dbReference type="PANTHER" id="PTHR43646:SF2">
    <property type="entry name" value="GLYCOSYLTRANSFERASE 2-LIKE DOMAIN-CONTAINING PROTEIN"/>
    <property type="match status" value="1"/>
</dbReference>
<dbReference type="GO" id="GO:0016757">
    <property type="term" value="F:glycosyltransferase activity"/>
    <property type="evidence" value="ECO:0007669"/>
    <property type="project" value="UniProtKB-KW"/>
</dbReference>
<dbReference type="PANTHER" id="PTHR43646">
    <property type="entry name" value="GLYCOSYLTRANSFERASE"/>
    <property type="match status" value="1"/>
</dbReference>
<keyword evidence="13" id="KW-1185">Reference proteome</keyword>
<keyword evidence="2" id="KW-1003">Cell membrane</keyword>
<comment type="pathway">
    <text evidence="7">Carotenoid biosynthesis; staphyloxanthin biosynthesis; staphyloxanthin from farnesyl diphosphate: step 4/5.</text>
</comment>
<reference evidence="12 13" key="1">
    <citation type="submission" date="2019-03" db="EMBL/GenBank/DDBJ databases">
        <title>Genome Sequencing and Assembly of Various Microbes Isolated from Alder Root Nodule.</title>
        <authorList>
            <person name="Swanson E."/>
            <person name="Sevigny J.L."/>
            <person name="Pesce C."/>
            <person name="Davis I."/>
            <person name="Kleiner V."/>
            <person name="Tisa L."/>
        </authorList>
    </citation>
    <scope>NUCLEOTIDE SEQUENCE [LARGE SCALE GENOMIC DNA]</scope>
    <source>
        <strain evidence="12 13">4R-31</strain>
    </source>
</reference>
<feature type="region of interest" description="Disordered" evidence="10">
    <location>
        <begin position="42"/>
        <end position="97"/>
    </location>
</feature>
<keyword evidence="4" id="KW-0808">Transferase</keyword>
<evidence type="ECO:0000313" key="13">
    <source>
        <dbReference type="Proteomes" id="UP000298017"/>
    </source>
</evidence>
<comment type="similarity">
    <text evidence="8">Belongs to the glycosyltransferase 2 family. CrtQ subfamily.</text>
</comment>
<evidence type="ECO:0000256" key="8">
    <source>
        <dbReference type="ARBA" id="ARBA00038120"/>
    </source>
</evidence>
<accession>A0AAX2SE93</accession>
<dbReference type="AlphaFoldDB" id="A0AAX2SE93"/>
<protein>
    <recommendedName>
        <fullName evidence="9">4,4'-diaponeurosporenoate glycosyltransferase</fullName>
    </recommendedName>
</protein>
<comment type="function">
    <text evidence="6">Catalyzes the glycosylation of 4,4'-diaponeurosporenoate, i.e. the esterification of glucose at the C1'' position with the carboxyl group of 4,4'-diaponeurosporenic acid, to form glycosyl-4,4'-diaponeurosporenoate. This is a step in the biosynthesis of staphyloxanthin, an orange pigment present in most staphylococci strains.</text>
</comment>
<keyword evidence="3" id="KW-0328">Glycosyltransferase</keyword>
<feature type="compositionally biased region" description="Low complexity" evidence="10">
    <location>
        <begin position="63"/>
        <end position="72"/>
    </location>
</feature>
<evidence type="ECO:0000256" key="3">
    <source>
        <dbReference type="ARBA" id="ARBA00022676"/>
    </source>
</evidence>
<dbReference type="GO" id="GO:0005886">
    <property type="term" value="C:plasma membrane"/>
    <property type="evidence" value="ECO:0007669"/>
    <property type="project" value="UniProtKB-SubCell"/>
</dbReference>
<dbReference type="EMBL" id="SPNK01000007">
    <property type="protein sequence ID" value="TFI00969.1"/>
    <property type="molecule type" value="Genomic_DNA"/>
</dbReference>
<evidence type="ECO:0000259" key="11">
    <source>
        <dbReference type="Pfam" id="PF00535"/>
    </source>
</evidence>
<evidence type="ECO:0000256" key="2">
    <source>
        <dbReference type="ARBA" id="ARBA00022475"/>
    </source>
</evidence>
<evidence type="ECO:0000313" key="12">
    <source>
        <dbReference type="EMBL" id="TFI00969.1"/>
    </source>
</evidence>
<feature type="region of interest" description="Disordered" evidence="10">
    <location>
        <begin position="301"/>
        <end position="332"/>
    </location>
</feature>
<feature type="domain" description="Glycosyltransferase 2-like" evidence="11">
    <location>
        <begin position="100"/>
        <end position="200"/>
    </location>
</feature>
<gene>
    <name evidence="12" type="ORF">E4P33_07815</name>
</gene>
<sequence length="332" mass="34332">MIRRVAVVVPACNEEQRVGRCIASVAAAIAAACTTARVMGAPSQTAPGVVPAVPTGSEPAPPGDDAAVPPADSELSSPGGPDGPDGPDGPGGPGVSAPLHVTVVLAADACTDRTVERASAAWAASGLPAETAQLEVVTGSWRSAGGARAAAASWALANSRPQWIASTDADTAVPENWVAYQLERAAHGVDAVLGTVEPDPSECPVAVYRLWQREHTLAEGHPHIHAANMGVRARSYERAGGFPALECSEDEALVAALHRVGARIEATDRIRAITSARFEGRAELGFAHHLLGLAQLAGQPEEAPWPWPAQPQRPEPAGRPNGPEFFAHRKNA</sequence>
<evidence type="ECO:0000256" key="1">
    <source>
        <dbReference type="ARBA" id="ARBA00004236"/>
    </source>
</evidence>
<comment type="caution">
    <text evidence="12">The sequence shown here is derived from an EMBL/GenBank/DDBJ whole genome shotgun (WGS) entry which is preliminary data.</text>
</comment>
<evidence type="ECO:0000256" key="4">
    <source>
        <dbReference type="ARBA" id="ARBA00022679"/>
    </source>
</evidence>
<dbReference type="Proteomes" id="UP000298017">
    <property type="component" value="Unassembled WGS sequence"/>
</dbReference>
<evidence type="ECO:0000256" key="9">
    <source>
        <dbReference type="ARBA" id="ARBA00040345"/>
    </source>
</evidence>
<feature type="compositionally biased region" description="Gly residues" evidence="10">
    <location>
        <begin position="80"/>
        <end position="94"/>
    </location>
</feature>
<organism evidence="12 13">
    <name type="scientific">Kocuria rhizophila</name>
    <dbReference type="NCBI Taxonomy" id="72000"/>
    <lineage>
        <taxon>Bacteria</taxon>
        <taxon>Bacillati</taxon>
        <taxon>Actinomycetota</taxon>
        <taxon>Actinomycetes</taxon>
        <taxon>Micrococcales</taxon>
        <taxon>Micrococcaceae</taxon>
        <taxon>Kocuria</taxon>
    </lineage>
</organism>
<dbReference type="InterPro" id="IPR029044">
    <property type="entry name" value="Nucleotide-diphossugar_trans"/>
</dbReference>
<dbReference type="PROSITE" id="PS51257">
    <property type="entry name" value="PROKAR_LIPOPROTEIN"/>
    <property type="match status" value="1"/>
</dbReference>
<dbReference type="Pfam" id="PF00535">
    <property type="entry name" value="Glycos_transf_2"/>
    <property type="match status" value="1"/>
</dbReference>
<dbReference type="Gene3D" id="3.90.550.10">
    <property type="entry name" value="Spore Coat Polysaccharide Biosynthesis Protein SpsA, Chain A"/>
    <property type="match status" value="1"/>
</dbReference>